<proteinExistence type="predicted"/>
<reference evidence="1" key="1">
    <citation type="submission" date="2021-12" db="EMBL/GenBank/DDBJ databases">
        <authorList>
            <person name="King R."/>
        </authorList>
    </citation>
    <scope>NUCLEOTIDE SEQUENCE</scope>
</reference>
<dbReference type="AlphaFoldDB" id="A0A9P0F5N1"/>
<evidence type="ECO:0000313" key="2">
    <source>
        <dbReference type="Proteomes" id="UP001152759"/>
    </source>
</evidence>
<sequence>MTQNLVSDINCLASSIVEVCENDASILDTARGIAHYILQVSCIPLATALHIVHTSNTKALIRQLLSCESECFGYTPRCLGPEIDRSPLKTQQSLNVKHFRPKEKNEKFEEFHGINLDPLEPQIKHNILYSHPEYVWIRVHCKQGYDYLLEKVEYESRKRLGVRKIEENIFEIYMSRNTKKLKIFECDVLNRILDTLNDDKEISLIFCSELSYFQYNLLLFTSNYLKFMYCYLLKKHCFEPQTFDEHRTTTILLIESVIFFNSTNMTNMSAKTHGPLIAYTGERPRIQLAKLSDPSKVYINEGTRAMQSTDRQSDLGSRSNFIDIEAVINTSESHELENII</sequence>
<evidence type="ECO:0000313" key="1">
    <source>
        <dbReference type="EMBL" id="CAH0393280.1"/>
    </source>
</evidence>
<protein>
    <submittedName>
        <fullName evidence="1">Uncharacterized protein</fullName>
    </submittedName>
</protein>
<name>A0A9P0F5N1_BEMTA</name>
<dbReference type="Proteomes" id="UP001152759">
    <property type="component" value="Chromosome 7"/>
</dbReference>
<organism evidence="1 2">
    <name type="scientific">Bemisia tabaci</name>
    <name type="common">Sweetpotato whitefly</name>
    <name type="synonym">Aleurodes tabaci</name>
    <dbReference type="NCBI Taxonomy" id="7038"/>
    <lineage>
        <taxon>Eukaryota</taxon>
        <taxon>Metazoa</taxon>
        <taxon>Ecdysozoa</taxon>
        <taxon>Arthropoda</taxon>
        <taxon>Hexapoda</taxon>
        <taxon>Insecta</taxon>
        <taxon>Pterygota</taxon>
        <taxon>Neoptera</taxon>
        <taxon>Paraneoptera</taxon>
        <taxon>Hemiptera</taxon>
        <taxon>Sternorrhyncha</taxon>
        <taxon>Aleyrodoidea</taxon>
        <taxon>Aleyrodidae</taxon>
        <taxon>Aleyrodinae</taxon>
        <taxon>Bemisia</taxon>
    </lineage>
</organism>
<dbReference type="EMBL" id="OU963868">
    <property type="protein sequence ID" value="CAH0393280.1"/>
    <property type="molecule type" value="Genomic_DNA"/>
</dbReference>
<gene>
    <name evidence="1" type="ORF">BEMITA_LOCUS11702</name>
</gene>
<accession>A0A9P0F5N1</accession>
<keyword evidence="2" id="KW-1185">Reference proteome</keyword>